<evidence type="ECO:0000313" key="2">
    <source>
        <dbReference type="EMBL" id="EKJ44616.1"/>
    </source>
</evidence>
<dbReference type="Proteomes" id="UP000006789">
    <property type="component" value="Unassembled WGS sequence"/>
</dbReference>
<dbReference type="EMBL" id="AMVG01000367">
    <property type="protein sequence ID" value="EKJ44616.1"/>
    <property type="molecule type" value="Genomic_DNA"/>
</dbReference>
<reference evidence="2 3" key="1">
    <citation type="submission" date="2012-06" db="EMBL/GenBank/DDBJ databases">
        <title>Genomic anatomy of Escherichia coli O157:H7 outbreaks.</title>
        <authorList>
            <person name="Eppinger M."/>
            <person name="Daugherty S."/>
            <person name="Agrawal S."/>
            <person name="Galens K."/>
            <person name="Tallon L."/>
            <person name="Shefchek K."/>
            <person name="Parankush S."/>
            <person name="Cebula T.A."/>
            <person name="Feng P."/>
            <person name="Soderlund R."/>
            <person name="Mammel M.K."/>
            <person name="DebRoy C."/>
            <person name="Dudley E.G."/>
            <person name="Tarr P.I."/>
            <person name="Fraser-Liggett C."/>
            <person name="Ravel J."/>
        </authorList>
    </citation>
    <scope>NUCLEOTIDE SEQUENCE [LARGE SCALE GENOMIC DNA]</scope>
    <source>
        <strain evidence="2 3">EC1870</strain>
    </source>
</reference>
<evidence type="ECO:0000313" key="3">
    <source>
        <dbReference type="Proteomes" id="UP000006789"/>
    </source>
</evidence>
<accession>A0AAV3HA10</accession>
<feature type="non-terminal residue" evidence="2">
    <location>
        <position position="58"/>
    </location>
</feature>
<sequence>MIFPGAGFTAEHKIRSPGHQFVSYGFGLAQRVFLPVVLHLIIRKRAFAVQRLDARTIQ</sequence>
<protein>
    <submittedName>
        <fullName evidence="2">Uncharacterized protein</fullName>
    </submittedName>
</protein>
<keyword evidence="1" id="KW-1133">Transmembrane helix</keyword>
<dbReference type="AlphaFoldDB" id="A0AAV3HA10"/>
<comment type="caution">
    <text evidence="2">The sequence shown here is derived from an EMBL/GenBank/DDBJ whole genome shotgun (WGS) entry which is preliminary data.</text>
</comment>
<keyword evidence="1" id="KW-0812">Transmembrane</keyword>
<proteinExistence type="predicted"/>
<keyword evidence="1" id="KW-0472">Membrane</keyword>
<feature type="transmembrane region" description="Helical" evidence="1">
    <location>
        <begin position="21"/>
        <end position="42"/>
    </location>
</feature>
<name>A0AAV3HA10_ECOLX</name>
<organism evidence="2 3">
    <name type="scientific">Escherichia coli EC1870</name>
    <dbReference type="NCBI Taxonomy" id="1005554"/>
    <lineage>
        <taxon>Bacteria</taxon>
        <taxon>Pseudomonadati</taxon>
        <taxon>Pseudomonadota</taxon>
        <taxon>Gammaproteobacteria</taxon>
        <taxon>Enterobacterales</taxon>
        <taxon>Enterobacteriaceae</taxon>
        <taxon>Escherichia</taxon>
    </lineage>
</organism>
<evidence type="ECO:0000256" key="1">
    <source>
        <dbReference type="SAM" id="Phobius"/>
    </source>
</evidence>
<gene>
    <name evidence="2" type="ORF">ECEC1870_2217</name>
</gene>